<dbReference type="PANTHER" id="PTHR30586">
    <property type="entry name" value="ELECTRON TRANSPORT COMPLEX PROTEIN RNFE"/>
    <property type="match status" value="1"/>
</dbReference>
<evidence type="ECO:0000256" key="8">
    <source>
        <dbReference type="HAMAP-Rule" id="MF_00478"/>
    </source>
</evidence>
<feature type="transmembrane region" description="Helical" evidence="8">
    <location>
        <begin position="124"/>
        <end position="148"/>
    </location>
</feature>
<reference evidence="9 10" key="2">
    <citation type="journal article" date="2010" name="Stand. Genomic Sci.">
        <title>Complete genome sequence of Desulfohalobium retbaense type strain (HR(100)).</title>
        <authorList>
            <person name="Spring S."/>
            <person name="Nolan M."/>
            <person name="Lapidus A."/>
            <person name="Glavina Del Rio T."/>
            <person name="Copeland A."/>
            <person name="Tice H."/>
            <person name="Cheng J.F."/>
            <person name="Lucas S."/>
            <person name="Land M."/>
            <person name="Chen F."/>
            <person name="Bruce D."/>
            <person name="Goodwin L."/>
            <person name="Pitluck S."/>
            <person name="Ivanova N."/>
            <person name="Mavromatis K."/>
            <person name="Mikhailova N."/>
            <person name="Pati A."/>
            <person name="Chen A."/>
            <person name="Palaniappan K."/>
            <person name="Hauser L."/>
            <person name="Chang Y.J."/>
            <person name="Jeffries C.D."/>
            <person name="Munk C."/>
            <person name="Kiss H."/>
            <person name="Chain P."/>
            <person name="Han C."/>
            <person name="Brettin T."/>
            <person name="Detter J.C."/>
            <person name="Schuler E."/>
            <person name="Goker M."/>
            <person name="Rohde M."/>
            <person name="Bristow J."/>
            <person name="Eisen J.A."/>
            <person name="Markowitz V."/>
            <person name="Hugenholtz P."/>
            <person name="Kyrpides N.C."/>
            <person name="Klenk H.P."/>
        </authorList>
    </citation>
    <scope>NUCLEOTIDE SEQUENCE [LARGE SCALE GENOMIC DNA]</scope>
    <source>
        <strain evidence="9 10">DSM 5692</strain>
    </source>
</reference>
<dbReference type="Proteomes" id="UP000001052">
    <property type="component" value="Chromosome"/>
</dbReference>
<keyword evidence="5 8" id="KW-0249">Electron transport</keyword>
<dbReference type="GO" id="GO:0012505">
    <property type="term" value="C:endomembrane system"/>
    <property type="evidence" value="ECO:0007669"/>
    <property type="project" value="UniProtKB-SubCell"/>
</dbReference>
<keyword evidence="8" id="KW-1003">Cell membrane</keyword>
<dbReference type="HOGENOM" id="CLU_046659_1_1_7"/>
<dbReference type="STRING" id="485915.Dret_0531"/>
<comment type="function">
    <text evidence="8">Part of a membrane-bound complex that couples electron transfer with translocation of ions across the membrane.</text>
</comment>
<dbReference type="InterPro" id="IPR010968">
    <property type="entry name" value="RnfE"/>
</dbReference>
<dbReference type="KEGG" id="drt:Dret_0531"/>
<dbReference type="PANTHER" id="PTHR30586:SF0">
    <property type="entry name" value="ION-TRANSLOCATING OXIDOREDUCTASE COMPLEX SUBUNIT E"/>
    <property type="match status" value="1"/>
</dbReference>
<dbReference type="PIRSF" id="PIRSF006102">
    <property type="entry name" value="NQR_DE"/>
    <property type="match status" value="1"/>
</dbReference>
<dbReference type="EC" id="7.-.-.-" evidence="8"/>
<keyword evidence="2 8" id="KW-0813">Transport</keyword>
<evidence type="ECO:0000256" key="7">
    <source>
        <dbReference type="ARBA" id="ARBA00023136"/>
    </source>
</evidence>
<feature type="transmembrane region" description="Helical" evidence="8">
    <location>
        <begin position="178"/>
        <end position="197"/>
    </location>
</feature>
<evidence type="ECO:0000256" key="4">
    <source>
        <dbReference type="ARBA" id="ARBA00022967"/>
    </source>
</evidence>
<dbReference type="RefSeq" id="WP_015750986.1">
    <property type="nucleotide sequence ID" value="NC_013223.1"/>
</dbReference>
<keyword evidence="8" id="KW-0997">Cell inner membrane</keyword>
<keyword evidence="6 8" id="KW-1133">Transmembrane helix</keyword>
<dbReference type="InterPro" id="IPR003667">
    <property type="entry name" value="NqrDE/RnfAE"/>
</dbReference>
<comment type="subcellular location">
    <subcellularLocation>
        <location evidence="8">Cell inner membrane</location>
        <topology evidence="8">Multi-pass membrane protein</topology>
    </subcellularLocation>
    <subcellularLocation>
        <location evidence="1">Endomembrane system</location>
        <topology evidence="1">Multi-pass membrane protein</topology>
    </subcellularLocation>
</comment>
<name>C8WYR2_DESRD</name>
<dbReference type="GO" id="GO:0022900">
    <property type="term" value="P:electron transport chain"/>
    <property type="evidence" value="ECO:0007669"/>
    <property type="project" value="UniProtKB-UniRule"/>
</dbReference>
<keyword evidence="7 8" id="KW-0472">Membrane</keyword>
<keyword evidence="3 8" id="KW-0812">Transmembrane</keyword>
<dbReference type="NCBIfam" id="NF009070">
    <property type="entry name" value="PRK12405.1"/>
    <property type="match status" value="1"/>
</dbReference>
<protein>
    <recommendedName>
        <fullName evidence="8">Ion-translocating oxidoreductase complex subunit E</fullName>
        <ecNumber evidence="8">7.-.-.-</ecNumber>
    </recommendedName>
    <alternativeName>
        <fullName evidence="8">Rnf electron transport complex subunit E</fullName>
    </alternativeName>
</protein>
<comment type="subunit">
    <text evidence="8">The complex is composed of six subunits: RnfA, RnfB, RnfC, RnfD, RnfE and RnfG.</text>
</comment>
<evidence type="ECO:0000313" key="9">
    <source>
        <dbReference type="EMBL" id="ACV67828.1"/>
    </source>
</evidence>
<evidence type="ECO:0000256" key="6">
    <source>
        <dbReference type="ARBA" id="ARBA00022989"/>
    </source>
</evidence>
<sequence>MASVVQEFKKGLWAELPPFRVVLGLCPVLAVTSGVASALGFGCGLLFVITMSSVLVSLLRNVIPDKVRVPVFISIIASGVIIVERVMHAYFYGIYEILGIWIPLIVVNCLILGRSEAFARKNPVHLAAADALGMGTGFTLSLVVLSSFREIVGAGTWFGAQVMPGWYLGFEFLVRPPGAFVCLGIMLGLINVISARLDARKTA</sequence>
<evidence type="ECO:0000256" key="5">
    <source>
        <dbReference type="ARBA" id="ARBA00022982"/>
    </source>
</evidence>
<evidence type="ECO:0000256" key="2">
    <source>
        <dbReference type="ARBA" id="ARBA00022448"/>
    </source>
</evidence>
<keyword evidence="4 8" id="KW-1278">Translocase</keyword>
<accession>C8WYR2</accession>
<evidence type="ECO:0000313" key="10">
    <source>
        <dbReference type="Proteomes" id="UP000001052"/>
    </source>
</evidence>
<proteinExistence type="inferred from homology"/>
<dbReference type="eggNOG" id="COG4660">
    <property type="taxonomic scope" value="Bacteria"/>
</dbReference>
<organism evidence="9 10">
    <name type="scientific">Desulfohalobium retbaense (strain ATCC 49708 / DSM 5692 / JCM 16813 / HR100)</name>
    <dbReference type="NCBI Taxonomy" id="485915"/>
    <lineage>
        <taxon>Bacteria</taxon>
        <taxon>Pseudomonadati</taxon>
        <taxon>Thermodesulfobacteriota</taxon>
        <taxon>Desulfovibrionia</taxon>
        <taxon>Desulfovibrionales</taxon>
        <taxon>Desulfohalobiaceae</taxon>
        <taxon>Desulfohalobium</taxon>
    </lineage>
</organism>
<dbReference type="EMBL" id="CP001734">
    <property type="protein sequence ID" value="ACV67828.1"/>
    <property type="molecule type" value="Genomic_DNA"/>
</dbReference>
<evidence type="ECO:0000256" key="3">
    <source>
        <dbReference type="ARBA" id="ARBA00022692"/>
    </source>
</evidence>
<feature type="transmembrane region" description="Helical" evidence="8">
    <location>
        <begin position="67"/>
        <end position="83"/>
    </location>
</feature>
<dbReference type="Pfam" id="PF02508">
    <property type="entry name" value="Rnf-Nqr"/>
    <property type="match status" value="1"/>
</dbReference>
<reference evidence="10" key="1">
    <citation type="submission" date="2009-09" db="EMBL/GenBank/DDBJ databases">
        <title>The complete chromosome of Desulfohalobium retbaense DSM 5692.</title>
        <authorList>
            <consortium name="US DOE Joint Genome Institute (JGI-PGF)"/>
            <person name="Lucas S."/>
            <person name="Copeland A."/>
            <person name="Lapidus A."/>
            <person name="Glavina del Rio T."/>
            <person name="Dalin E."/>
            <person name="Tice H."/>
            <person name="Bruce D."/>
            <person name="Goodwin L."/>
            <person name="Pitluck S."/>
            <person name="Kyrpides N."/>
            <person name="Mavromatis K."/>
            <person name="Ivanova N."/>
            <person name="Mikhailova N."/>
            <person name="Munk A.C."/>
            <person name="Brettin T."/>
            <person name="Detter J.C."/>
            <person name="Han C."/>
            <person name="Tapia R."/>
            <person name="Larimer F."/>
            <person name="Land M."/>
            <person name="Hauser L."/>
            <person name="Markowitz V."/>
            <person name="Cheng J.-F."/>
            <person name="Hugenholtz P."/>
            <person name="Woyke T."/>
            <person name="Wu D."/>
            <person name="Spring S."/>
            <person name="Klenk H.-P."/>
            <person name="Eisen J.A."/>
        </authorList>
    </citation>
    <scope>NUCLEOTIDE SEQUENCE [LARGE SCALE GENOMIC DNA]</scope>
    <source>
        <strain evidence="10">DSM 5692</strain>
    </source>
</reference>
<keyword evidence="10" id="KW-1185">Reference proteome</keyword>
<dbReference type="HAMAP" id="MF_00478">
    <property type="entry name" value="RsxE_RnfE"/>
    <property type="match status" value="1"/>
</dbReference>
<evidence type="ECO:0000256" key="1">
    <source>
        <dbReference type="ARBA" id="ARBA00004127"/>
    </source>
</evidence>
<feature type="transmembrane region" description="Helical" evidence="8">
    <location>
        <begin position="22"/>
        <end position="55"/>
    </location>
</feature>
<gene>
    <name evidence="8" type="primary">rnfE</name>
    <name evidence="9" type="ordered locus">Dret_0531</name>
</gene>
<dbReference type="AlphaFoldDB" id="C8WYR2"/>
<dbReference type="GO" id="GO:0005886">
    <property type="term" value="C:plasma membrane"/>
    <property type="evidence" value="ECO:0007669"/>
    <property type="project" value="UniProtKB-SubCell"/>
</dbReference>
<feature type="transmembrane region" description="Helical" evidence="8">
    <location>
        <begin position="89"/>
        <end position="112"/>
    </location>
</feature>
<comment type="similarity">
    <text evidence="8">Belongs to the NqrDE/RnfAE family.</text>
</comment>
<dbReference type="OrthoDB" id="9782945at2"/>